<comment type="caution">
    <text evidence="1">The sequence shown here is derived from an EMBL/GenBank/DDBJ whole genome shotgun (WGS) entry which is preliminary data.</text>
</comment>
<evidence type="ECO:0000313" key="1">
    <source>
        <dbReference type="EMBL" id="MDQ0362506.1"/>
    </source>
</evidence>
<dbReference type="Proteomes" id="UP001230220">
    <property type="component" value="Unassembled WGS sequence"/>
</dbReference>
<proteinExistence type="predicted"/>
<reference evidence="1 2" key="1">
    <citation type="submission" date="2023-07" db="EMBL/GenBank/DDBJ databases">
        <title>Genomic Encyclopedia of Type Strains, Phase IV (KMG-IV): sequencing the most valuable type-strain genomes for metagenomic binning, comparative biology and taxonomic classification.</title>
        <authorList>
            <person name="Goeker M."/>
        </authorList>
    </citation>
    <scope>NUCLEOTIDE SEQUENCE [LARGE SCALE GENOMIC DNA]</scope>
    <source>
        <strain evidence="1 2">DSM 16784</strain>
    </source>
</reference>
<accession>A0ABU0E6G8</accession>
<protein>
    <submittedName>
        <fullName evidence="1">Uncharacterized protein</fullName>
    </submittedName>
</protein>
<dbReference type="EMBL" id="JAUSUR010000007">
    <property type="protein sequence ID" value="MDQ0362506.1"/>
    <property type="molecule type" value="Genomic_DNA"/>
</dbReference>
<name>A0ABU0E6G8_9FIRM</name>
<dbReference type="RefSeq" id="WP_307410187.1">
    <property type="nucleotide sequence ID" value="NZ_JAUSUR010000007.1"/>
</dbReference>
<organism evidence="1 2">
    <name type="scientific">Breznakia pachnodae</name>
    <dbReference type="NCBI Taxonomy" id="265178"/>
    <lineage>
        <taxon>Bacteria</taxon>
        <taxon>Bacillati</taxon>
        <taxon>Bacillota</taxon>
        <taxon>Erysipelotrichia</taxon>
        <taxon>Erysipelotrichales</taxon>
        <taxon>Erysipelotrichaceae</taxon>
        <taxon>Breznakia</taxon>
    </lineage>
</organism>
<keyword evidence="2" id="KW-1185">Reference proteome</keyword>
<evidence type="ECO:0000313" key="2">
    <source>
        <dbReference type="Proteomes" id="UP001230220"/>
    </source>
</evidence>
<sequence length="145" mass="16902">MNEYYKQDEFLQLKIDVELALLDYLIEVDITHEELIELKTWISEGNDYNDNGNYVSNENGQSMDFINAERFYSELCEKKSEEDILCITEEIINMISKMDINDEAKHLHMTAIRIIANAAAPYSETYRILQLSKQQHAELLQGDDS</sequence>
<gene>
    <name evidence="1" type="ORF">J2S15_003260</name>
</gene>